<reference evidence="1 2" key="1">
    <citation type="submission" date="2016-12" db="EMBL/GenBank/DDBJ databases">
        <title>Genomic comparison of strains in the 'Actinomyces naeslundii' group.</title>
        <authorList>
            <person name="Mughal S.R."/>
            <person name="Do T."/>
            <person name="Gilbert S.C."/>
            <person name="Witherden E.A."/>
            <person name="Didelot X."/>
            <person name="Beighton D."/>
        </authorList>
    </citation>
    <scope>NUCLEOTIDE SEQUENCE [LARGE SCALE GENOMIC DNA]</scope>
    <source>
        <strain evidence="1 2">MMRCO6-1</strain>
    </source>
</reference>
<evidence type="ECO:0000313" key="2">
    <source>
        <dbReference type="Proteomes" id="UP000185772"/>
    </source>
</evidence>
<gene>
    <name evidence="1" type="ORF">BKH27_00320</name>
</gene>
<dbReference type="AlphaFoldDB" id="A0A1Q8W332"/>
<comment type="caution">
    <text evidence="1">The sequence shown here is derived from an EMBL/GenBank/DDBJ whole genome shotgun (WGS) entry which is preliminary data.</text>
</comment>
<name>A0A1Q8W332_9ACTO</name>
<dbReference type="Proteomes" id="UP000185772">
    <property type="component" value="Unassembled WGS sequence"/>
</dbReference>
<accession>A0A1Q8W332</accession>
<organism evidence="1 2">
    <name type="scientific">Actinomyces oris</name>
    <dbReference type="NCBI Taxonomy" id="544580"/>
    <lineage>
        <taxon>Bacteria</taxon>
        <taxon>Bacillati</taxon>
        <taxon>Actinomycetota</taxon>
        <taxon>Actinomycetes</taxon>
        <taxon>Actinomycetales</taxon>
        <taxon>Actinomycetaceae</taxon>
        <taxon>Actinomyces</taxon>
    </lineage>
</organism>
<dbReference type="EMBL" id="MSKM01000001">
    <property type="protein sequence ID" value="OLO55989.1"/>
    <property type="molecule type" value="Genomic_DNA"/>
</dbReference>
<proteinExistence type="predicted"/>
<evidence type="ECO:0000313" key="1">
    <source>
        <dbReference type="EMBL" id="OLO55989.1"/>
    </source>
</evidence>
<protein>
    <submittedName>
        <fullName evidence="1">Uncharacterized protein</fullName>
    </submittedName>
</protein>
<dbReference type="RefSeq" id="WP_070659865.1">
    <property type="nucleotide sequence ID" value="NZ_MSKM01000001.1"/>
</dbReference>
<sequence length="189" mass="20609">MKLATKEAVAQALGRDLTDEESKRVEHLLTILSAKFCQEARTTFTPVTYTHRVKVNGRHARPQRLPLIAVTSVVDDDAQPVPFTLRHGYVDVDLPSDRFVTMTYQAGYAEVPDVVAAQVVDSVARILKIDPKAAAGATQASTTTGPFSQSATFASWTIGGQAMLSPDDIALARQYRPRRNGNVWVAGTR</sequence>